<dbReference type="EMBL" id="CP046052">
    <property type="protein sequence ID" value="QGM44228.1"/>
    <property type="molecule type" value="Genomic_DNA"/>
</dbReference>
<protein>
    <submittedName>
        <fullName evidence="1">Uncharacterized protein</fullName>
    </submittedName>
</protein>
<evidence type="ECO:0000313" key="1">
    <source>
        <dbReference type="EMBL" id="QGM44228.1"/>
    </source>
</evidence>
<proteinExistence type="predicted"/>
<organism evidence="1 2">
    <name type="scientific">Methylocystis heyeri</name>
    <dbReference type="NCBI Taxonomy" id="391905"/>
    <lineage>
        <taxon>Bacteria</taxon>
        <taxon>Pseudomonadati</taxon>
        <taxon>Pseudomonadota</taxon>
        <taxon>Alphaproteobacteria</taxon>
        <taxon>Hyphomicrobiales</taxon>
        <taxon>Methylocystaceae</taxon>
        <taxon>Methylocystis</taxon>
    </lineage>
</organism>
<keyword evidence="2" id="KW-1185">Reference proteome</keyword>
<gene>
    <name evidence="1" type="ORF">H2LOC_000080</name>
</gene>
<reference evidence="1 2" key="1">
    <citation type="submission" date="2019-11" db="EMBL/GenBank/DDBJ databases">
        <title>The genome sequence of Methylocystis heyeri.</title>
        <authorList>
            <person name="Oshkin I.Y."/>
            <person name="Miroshnikov K."/>
            <person name="Dedysh S.N."/>
        </authorList>
    </citation>
    <scope>NUCLEOTIDE SEQUENCE [LARGE SCALE GENOMIC DNA]</scope>
    <source>
        <strain evidence="1 2">H2</strain>
    </source>
</reference>
<name>A0A6B8KCJ3_9HYPH</name>
<dbReference type="AlphaFoldDB" id="A0A6B8KCJ3"/>
<sequence length="76" mass="8224">MSISNLETGRADCPRPLETPCPLEAACSNRGDFALCVENPPRKAMLPSGGETTAQGARLIDLERRARFGRFGFSRG</sequence>
<dbReference type="Proteomes" id="UP000309061">
    <property type="component" value="Chromosome"/>
</dbReference>
<dbReference type="RefSeq" id="WP_136494538.1">
    <property type="nucleotide sequence ID" value="NZ_CP046052.1"/>
</dbReference>
<accession>A0A6B8KCJ3</accession>
<dbReference type="KEGG" id="mhey:H2LOC_000080"/>
<evidence type="ECO:0000313" key="2">
    <source>
        <dbReference type="Proteomes" id="UP000309061"/>
    </source>
</evidence>